<dbReference type="AlphaFoldDB" id="A0A1Y1X0T8"/>
<evidence type="ECO:0000256" key="2">
    <source>
        <dbReference type="SAM" id="Phobius"/>
    </source>
</evidence>
<keyword evidence="2" id="KW-0812">Transmembrane</keyword>
<keyword evidence="2" id="KW-0472">Membrane</keyword>
<evidence type="ECO:0000313" key="3">
    <source>
        <dbReference type="EMBL" id="ORX79026.1"/>
    </source>
</evidence>
<keyword evidence="4" id="KW-1185">Reference proteome</keyword>
<reference evidence="3 4" key="1">
    <citation type="submission" date="2016-08" db="EMBL/GenBank/DDBJ databases">
        <title>A Parts List for Fungal Cellulosomes Revealed by Comparative Genomics.</title>
        <authorList>
            <consortium name="DOE Joint Genome Institute"/>
            <person name="Haitjema C.H."/>
            <person name="Gilmore S.P."/>
            <person name="Henske J.K."/>
            <person name="Solomon K.V."/>
            <person name="De Groot R."/>
            <person name="Kuo A."/>
            <person name="Mondo S.J."/>
            <person name="Salamov A.A."/>
            <person name="Labutti K."/>
            <person name="Zhao Z."/>
            <person name="Chiniquy J."/>
            <person name="Barry K."/>
            <person name="Brewer H.M."/>
            <person name="Purvine S.O."/>
            <person name="Wright A.T."/>
            <person name="Boxma B."/>
            <person name="Van Alen T."/>
            <person name="Hackstein J.H."/>
            <person name="Baker S.E."/>
            <person name="Grigoriev I.V."/>
            <person name="O'Malley M.A."/>
        </authorList>
    </citation>
    <scope>NUCLEOTIDE SEQUENCE [LARGE SCALE GENOMIC DNA]</scope>
    <source>
        <strain evidence="3 4">S4</strain>
    </source>
</reference>
<dbReference type="OrthoDB" id="10634141at2759"/>
<proteinExistence type="predicted"/>
<dbReference type="EMBL" id="MCFG01000190">
    <property type="protein sequence ID" value="ORX79026.1"/>
    <property type="molecule type" value="Genomic_DNA"/>
</dbReference>
<accession>A0A1Y1X0T8</accession>
<evidence type="ECO:0000313" key="4">
    <source>
        <dbReference type="Proteomes" id="UP000193944"/>
    </source>
</evidence>
<sequence length="407" mass="46188">MNQNNNSTSNNLNSTATTVISTVLSTATTVLTNSVPTAGADNGKGDKTQNSHPINDNSKVFPVACTICGIIFVCAVYIYIFHSGKKSSKNDINDYMNNNNNNNYFSGNNGNNKNNYAIDIQMPEKSYNNSQNKSNNLSSQNTSMLKSTDSTYLNMSSDNNLNNSFNKNNSAYSDTHNLLEVNRNNLNFMNGTLTKNNNNIDKSIPNPVFGQYKFNPNNSNNLNIPNKQIPRSTESDITDESYPQNLNILTQEEAKLLKMKKNINNFNNMNMAMKMNMNMDPYSNEYGPSYYSLERLQNKSNTETMNMNNYQNYMMNENVNKNNKKKYNTHRRSLSTPDLSAVAPFNYVNYDNKNAGDIFKKDSRESFYDDSFIQNLGSNVKIETKKIEYVESEDSPINKIKIKRLNN</sequence>
<protein>
    <submittedName>
        <fullName evidence="3">Uncharacterized protein</fullName>
    </submittedName>
</protein>
<reference evidence="3 4" key="2">
    <citation type="submission" date="2016-08" db="EMBL/GenBank/DDBJ databases">
        <title>Pervasive Adenine N6-methylation of Active Genes in Fungi.</title>
        <authorList>
            <consortium name="DOE Joint Genome Institute"/>
            <person name="Mondo S.J."/>
            <person name="Dannebaum R.O."/>
            <person name="Kuo R.C."/>
            <person name="Labutti K."/>
            <person name="Haridas S."/>
            <person name="Kuo A."/>
            <person name="Salamov A."/>
            <person name="Ahrendt S.R."/>
            <person name="Lipzen A."/>
            <person name="Sullivan W."/>
            <person name="Andreopoulos W.B."/>
            <person name="Clum A."/>
            <person name="Lindquist E."/>
            <person name="Daum C."/>
            <person name="Ramamoorthy G.K."/>
            <person name="Gryganskyi A."/>
            <person name="Culley D."/>
            <person name="Magnuson J.K."/>
            <person name="James T.Y."/>
            <person name="O'Malley M.A."/>
            <person name="Stajich J.E."/>
            <person name="Spatafora J.W."/>
            <person name="Visel A."/>
            <person name="Grigoriev I.V."/>
        </authorList>
    </citation>
    <scope>NUCLEOTIDE SEQUENCE [LARGE SCALE GENOMIC DNA]</scope>
    <source>
        <strain evidence="3 4">S4</strain>
    </source>
</reference>
<evidence type="ECO:0000256" key="1">
    <source>
        <dbReference type="SAM" id="MobiDB-lite"/>
    </source>
</evidence>
<dbReference type="Proteomes" id="UP000193944">
    <property type="component" value="Unassembled WGS sequence"/>
</dbReference>
<feature type="region of interest" description="Disordered" evidence="1">
    <location>
        <begin position="34"/>
        <end position="55"/>
    </location>
</feature>
<comment type="caution">
    <text evidence="3">The sequence shown here is derived from an EMBL/GenBank/DDBJ whole genome shotgun (WGS) entry which is preliminary data.</text>
</comment>
<organism evidence="3 4">
    <name type="scientific">Anaeromyces robustus</name>
    <dbReference type="NCBI Taxonomy" id="1754192"/>
    <lineage>
        <taxon>Eukaryota</taxon>
        <taxon>Fungi</taxon>
        <taxon>Fungi incertae sedis</taxon>
        <taxon>Chytridiomycota</taxon>
        <taxon>Chytridiomycota incertae sedis</taxon>
        <taxon>Neocallimastigomycetes</taxon>
        <taxon>Neocallimastigales</taxon>
        <taxon>Neocallimastigaceae</taxon>
        <taxon>Anaeromyces</taxon>
    </lineage>
</organism>
<keyword evidence="2" id="KW-1133">Transmembrane helix</keyword>
<name>A0A1Y1X0T8_9FUNG</name>
<gene>
    <name evidence="3" type="ORF">BCR32DRAFT_328310</name>
</gene>
<feature type="transmembrane region" description="Helical" evidence="2">
    <location>
        <begin position="60"/>
        <end position="80"/>
    </location>
</feature>